<evidence type="ECO:0000313" key="3">
    <source>
        <dbReference type="Proteomes" id="UP000278733"/>
    </source>
</evidence>
<dbReference type="EMBL" id="LR134405">
    <property type="protein sequence ID" value="VEH67776.1"/>
    <property type="molecule type" value="Genomic_DNA"/>
</dbReference>
<dbReference type="Proteomes" id="UP000278733">
    <property type="component" value="Chromosome"/>
</dbReference>
<dbReference type="InterPro" id="IPR053156">
    <property type="entry name" value="T6SS_TssM-like"/>
</dbReference>
<dbReference type="PANTHER" id="PTHR36153:SF5">
    <property type="entry name" value="EXPORTED PROTEIN"/>
    <property type="match status" value="1"/>
</dbReference>
<proteinExistence type="predicted"/>
<dbReference type="KEGG" id="rpne:NCTC8284_02984"/>
<evidence type="ECO:0000259" key="1">
    <source>
        <dbReference type="Pfam" id="PF06761"/>
    </source>
</evidence>
<feature type="domain" description="IcmF-related" evidence="1">
    <location>
        <begin position="2"/>
        <end position="166"/>
    </location>
</feature>
<dbReference type="InterPro" id="IPR009612">
    <property type="entry name" value="IcmF-rel"/>
</dbReference>
<dbReference type="Pfam" id="PF06761">
    <property type="entry name" value="IcmF-related"/>
    <property type="match status" value="1"/>
</dbReference>
<reference evidence="2 3" key="1">
    <citation type="submission" date="2018-12" db="EMBL/GenBank/DDBJ databases">
        <authorList>
            <consortium name="Pathogen Informatics"/>
        </authorList>
    </citation>
    <scope>NUCLEOTIDE SEQUENCE [LARGE SCALE GENOMIC DNA]</scope>
    <source>
        <strain evidence="2 3">NCTC8284</strain>
    </source>
</reference>
<gene>
    <name evidence="2" type="ORF">NCTC8284_02984</name>
</gene>
<sequence length="294" mass="33416">MADRVYQNFKILANTELHPATDLKSEIGSTFNTIFKTDLTIEDPKLFFKDKNISWFGTLISPLFTDWAYKDFYDPKTQDLLQLAAIDAWVLGKQQTTNYSKEELANLSKEIRGHYIADYINSWQEALNNLEIVHFVDLRHAVDVLEALTGNEKPLQKMVNLIDKNSDIYPGLSDANLEKTSKNTNVATENQIASLQIGDHFAPLTNEVKASSGSQPHIDDVMKKLSELKFYMQTIQKSPEPSQTALKAIMSELNLERTNPTVDLKRLADEMAEPLSTQLNRVADEAWLLELKQH</sequence>
<dbReference type="PANTHER" id="PTHR36153">
    <property type="entry name" value="INNER MEMBRANE PROTEIN-RELATED"/>
    <property type="match status" value="1"/>
</dbReference>
<accession>A0A3S4UAP4</accession>
<evidence type="ECO:0000313" key="2">
    <source>
        <dbReference type="EMBL" id="VEH67776.1"/>
    </source>
</evidence>
<name>A0A3S4UAP4_9PAST</name>
<protein>
    <submittedName>
        <fullName evidence="2">Uncharacterized protein conserved in bacteria</fullName>
    </submittedName>
</protein>
<organism evidence="2 3">
    <name type="scientific">Rodentibacter pneumotropicus</name>
    <dbReference type="NCBI Taxonomy" id="758"/>
    <lineage>
        <taxon>Bacteria</taxon>
        <taxon>Pseudomonadati</taxon>
        <taxon>Pseudomonadota</taxon>
        <taxon>Gammaproteobacteria</taxon>
        <taxon>Pasteurellales</taxon>
        <taxon>Pasteurellaceae</taxon>
        <taxon>Rodentibacter</taxon>
    </lineage>
</organism>
<dbReference type="AlphaFoldDB" id="A0A3S4UAP4"/>